<evidence type="ECO:0000313" key="3">
    <source>
        <dbReference type="EMBL" id="KAB7501465.1"/>
    </source>
</evidence>
<name>A0A5N5T8S6_9CRUS</name>
<feature type="compositionally biased region" description="Polar residues" evidence="1">
    <location>
        <begin position="188"/>
        <end position="206"/>
    </location>
</feature>
<comment type="caution">
    <text evidence="3">The sequence shown here is derived from an EMBL/GenBank/DDBJ whole genome shotgun (WGS) entry which is preliminary data.</text>
</comment>
<evidence type="ECO:0000256" key="1">
    <source>
        <dbReference type="SAM" id="MobiDB-lite"/>
    </source>
</evidence>
<feature type="compositionally biased region" description="Basic and acidic residues" evidence="1">
    <location>
        <begin position="520"/>
        <end position="553"/>
    </location>
</feature>
<feature type="region of interest" description="Disordered" evidence="1">
    <location>
        <begin position="509"/>
        <end position="556"/>
    </location>
</feature>
<feature type="compositionally biased region" description="Polar residues" evidence="1">
    <location>
        <begin position="1065"/>
        <end position="1083"/>
    </location>
</feature>
<feature type="compositionally biased region" description="Basic and acidic residues" evidence="1">
    <location>
        <begin position="1"/>
        <end position="55"/>
    </location>
</feature>
<proteinExistence type="predicted"/>
<feature type="compositionally biased region" description="Low complexity" evidence="1">
    <location>
        <begin position="244"/>
        <end position="256"/>
    </location>
</feature>
<feature type="region of interest" description="Disordered" evidence="1">
    <location>
        <begin position="188"/>
        <end position="213"/>
    </location>
</feature>
<feature type="region of interest" description="Disordered" evidence="1">
    <location>
        <begin position="1"/>
        <end position="69"/>
    </location>
</feature>
<accession>A0A5N5T8S6</accession>
<evidence type="ECO:0000313" key="4">
    <source>
        <dbReference type="Proteomes" id="UP000326759"/>
    </source>
</evidence>
<feature type="region of interest" description="Disordered" evidence="1">
    <location>
        <begin position="1065"/>
        <end position="1100"/>
    </location>
</feature>
<dbReference type="PROSITE" id="PS50888">
    <property type="entry name" value="BHLH"/>
    <property type="match status" value="1"/>
</dbReference>
<feature type="region of interest" description="Disordered" evidence="1">
    <location>
        <begin position="982"/>
        <end position="1003"/>
    </location>
</feature>
<evidence type="ECO:0000259" key="2">
    <source>
        <dbReference type="PROSITE" id="PS50888"/>
    </source>
</evidence>
<protein>
    <recommendedName>
        <fullName evidence="2">BHLH domain-containing protein</fullName>
    </recommendedName>
</protein>
<dbReference type="EMBL" id="SEYY01010534">
    <property type="protein sequence ID" value="KAB7501465.1"/>
    <property type="molecule type" value="Genomic_DNA"/>
</dbReference>
<feature type="region of interest" description="Disordered" evidence="1">
    <location>
        <begin position="236"/>
        <end position="257"/>
    </location>
</feature>
<feature type="region of interest" description="Disordered" evidence="1">
    <location>
        <begin position="1178"/>
        <end position="1197"/>
    </location>
</feature>
<dbReference type="InterPro" id="IPR011598">
    <property type="entry name" value="bHLH_dom"/>
</dbReference>
<gene>
    <name evidence="3" type="ORF">Anas_09718</name>
</gene>
<keyword evidence="4" id="KW-1185">Reference proteome</keyword>
<feature type="region of interest" description="Disordered" evidence="1">
    <location>
        <begin position="1308"/>
        <end position="1340"/>
    </location>
</feature>
<dbReference type="OrthoDB" id="6372870at2759"/>
<dbReference type="GO" id="GO:0046983">
    <property type="term" value="F:protein dimerization activity"/>
    <property type="evidence" value="ECO:0007669"/>
    <property type="project" value="InterPro"/>
</dbReference>
<feature type="compositionally biased region" description="Polar residues" evidence="1">
    <location>
        <begin position="1148"/>
        <end position="1161"/>
    </location>
</feature>
<feature type="region of interest" description="Disordered" evidence="1">
    <location>
        <begin position="1136"/>
        <end position="1161"/>
    </location>
</feature>
<sequence>MTSSLSDKKSNPKIPEKRRPARNGYDRVIKDDKSAKKKTFSTEKGKEDNIQDEVTKKKKTKSSSFSKAQVSKWEAARRQRFNDVLESLRLELPNSEPCPKIEIAQRALAFVKAHKNPSKDKDYEAHEDINRVEKENAILTYILKEAKVTVKFNKKQVIYVISKCSSNCKPEKKKYVLNFLSAHSQKCRNYSSDDSTEKVTSQSEGNASKRDVVKEHIIVENEDGKGSTTVNIVSKVEGGKEVESSSSVASDPEPSSNKISIVKAPKVHVLDNYPNQTIYVHDIRPTVVQQPKSVVLPAANKMILVKYKNKDNMMLGGTANFLVPSVTEPHLTFVTPSLSNSPIMSTGLAVSPKKTIIQVDPRYPFVINSASSNTSVPRLKKIAPKPVAQEIKRDSIDFKASFAKRRNLCAKVSPKLQYKRKSNEDILIPQCNRNDEKEDEDIQGSLTDQIQNPMVNDIDGELENMMDLSEDMPCVIQESMKGSEVTEEGIVEMLRSMNEENEQTCCDTATLPSSENLSKAVDESNKSLESEKSEVHTKENSNECTEKSDDNHAEQPSCFSGVESSVGNSNYSIMSLCISSKLNNEVSGKRPVVKEKSSNSFVNKNTNLKAREETPAAVVSSSSETLITKVNDSSDKNVPGICNKALPLSTVCSVDSNRHNTLKTDLSVSALISNPVLHPENLGLKGLDNGTLLPELPTTSSASLVPPTIFLHPPSFPTPPIPPLPLPPLSLSGLPTTLPSSTYSFSLSAGNGSGLNNKQSSISNENIKATSTVTFTTATTLSNNSCRSSNNKSCSDITVSSSANTKSSNHSKVILDTVSNNVTASLTSNESGLEKQKSSEIRVSSSEVVSDCKSKLTYSNSVSVDQSHKLPVPFPLSTVPPSLPLLTTSATESAHITKSILSLTPSISSYAHPFPFCALALSDAPTTFSFTLTKTTSSTSSSQSQSSSTVAFVSKPYLSDYSKSVSETSVSSVSDTILSSSVFTPSTSCKSSYPSSLSLSSSSNSKVCTSLPSTFSSSLCSNFAPSSSSISPLISQSVSSRPNEFDNQMSVASLVASTAVFNDNNIENDISTDNTEEALSSKANSDKEHFLSKTNSSEKSNDSLEFKLPLLPLSTYMDSQGSKAISIKHNPDISLLKSANSNKDDSLPTVNSNRSSCSQPNAEETLYNFKYSQLTRNFNGETSSSENVPKSLSTLEEPQNKAVDSLYIGTSGLSQMESNNKETSLNLNTLNCLPNSVKVSKPDSVSKINTTATDEKFKEQTSEDNAAKKNTCQTVSHVFVNNNTNEFCNFTPTSVNRIMVSSASFSDDLNEDNSSNSYLSSSVSSSKDKGPSKATKGLCESHSKDVSNLLESSDAVSVKHSSSNNILNKNTVDYADLYSKRRKIVEERELPTSDASLSNVTVKESENVFEQIEFRKVSIEKVSSTKICEKTDLMETLSNKESQQISGIETFETSNKDCFQSACTRKK</sequence>
<feature type="compositionally biased region" description="Low complexity" evidence="1">
    <location>
        <begin position="1308"/>
        <end position="1325"/>
    </location>
</feature>
<reference evidence="3 4" key="1">
    <citation type="journal article" date="2019" name="PLoS Biol.">
        <title>Sex chromosomes control vertical transmission of feminizing Wolbachia symbionts in an isopod.</title>
        <authorList>
            <person name="Becking T."/>
            <person name="Chebbi M.A."/>
            <person name="Giraud I."/>
            <person name="Moumen B."/>
            <person name="Laverre T."/>
            <person name="Caubet Y."/>
            <person name="Peccoud J."/>
            <person name="Gilbert C."/>
            <person name="Cordaux R."/>
        </authorList>
    </citation>
    <scope>NUCLEOTIDE SEQUENCE [LARGE SCALE GENOMIC DNA]</scope>
    <source>
        <strain evidence="3">ANa2</strain>
        <tissue evidence="3">Whole body excluding digestive tract and cuticle</tissue>
    </source>
</reference>
<organism evidence="3 4">
    <name type="scientific">Armadillidium nasatum</name>
    <dbReference type="NCBI Taxonomy" id="96803"/>
    <lineage>
        <taxon>Eukaryota</taxon>
        <taxon>Metazoa</taxon>
        <taxon>Ecdysozoa</taxon>
        <taxon>Arthropoda</taxon>
        <taxon>Crustacea</taxon>
        <taxon>Multicrustacea</taxon>
        <taxon>Malacostraca</taxon>
        <taxon>Eumalacostraca</taxon>
        <taxon>Peracarida</taxon>
        <taxon>Isopoda</taxon>
        <taxon>Oniscidea</taxon>
        <taxon>Crinocheta</taxon>
        <taxon>Armadillidiidae</taxon>
        <taxon>Armadillidium</taxon>
    </lineage>
</organism>
<feature type="domain" description="BHLH" evidence="2">
    <location>
        <begin position="65"/>
        <end position="114"/>
    </location>
</feature>
<dbReference type="Proteomes" id="UP000326759">
    <property type="component" value="Unassembled WGS sequence"/>
</dbReference>